<evidence type="ECO:0000256" key="5">
    <source>
        <dbReference type="ARBA" id="ARBA00023034"/>
    </source>
</evidence>
<dbReference type="EMBL" id="GCHU01001104">
    <property type="protein sequence ID" value="JAG89488.1"/>
    <property type="molecule type" value="Transcribed_RNA"/>
</dbReference>
<comment type="subcellular location">
    <subcellularLocation>
        <location evidence="1">Golgi apparatus membrane</location>
        <topology evidence="1">Single-pass type II membrane protein</topology>
    </subcellularLocation>
</comment>
<proteinExistence type="inferred from homology"/>
<organism evidence="7">
    <name type="scientific">Wollemia nobilis</name>
    <dbReference type="NCBI Taxonomy" id="56998"/>
    <lineage>
        <taxon>Eukaryota</taxon>
        <taxon>Viridiplantae</taxon>
        <taxon>Streptophyta</taxon>
        <taxon>Embryophyta</taxon>
        <taxon>Tracheophyta</taxon>
        <taxon>Spermatophyta</taxon>
        <taxon>Pinopsida</taxon>
        <taxon>Pinidae</taxon>
        <taxon>Conifers II</taxon>
        <taxon>Araucariales</taxon>
        <taxon>Araucariaceae</taxon>
        <taxon>Wollemia</taxon>
    </lineage>
</organism>
<dbReference type="Pfam" id="PF03016">
    <property type="entry name" value="Exostosin_GT47"/>
    <property type="match status" value="1"/>
</dbReference>
<dbReference type="GO" id="GO:0000139">
    <property type="term" value="C:Golgi membrane"/>
    <property type="evidence" value="ECO:0007669"/>
    <property type="project" value="UniProtKB-SubCell"/>
</dbReference>
<dbReference type="PANTHER" id="PTHR11062:SF58">
    <property type="entry name" value="XYLOGLUCAN GALACTOSYLTRANSFERASE GT19-RELATED"/>
    <property type="match status" value="1"/>
</dbReference>
<keyword evidence="3" id="KW-0328">Glycosyltransferase</keyword>
<evidence type="ECO:0000256" key="4">
    <source>
        <dbReference type="ARBA" id="ARBA00022968"/>
    </source>
</evidence>
<dbReference type="GO" id="GO:0016757">
    <property type="term" value="F:glycosyltransferase activity"/>
    <property type="evidence" value="ECO:0007669"/>
    <property type="project" value="UniProtKB-KW"/>
</dbReference>
<dbReference type="InterPro" id="IPR040911">
    <property type="entry name" value="Exostosin_GT47"/>
</dbReference>
<keyword evidence="3" id="KW-0808">Transferase</keyword>
<evidence type="ECO:0000256" key="3">
    <source>
        <dbReference type="ARBA" id="ARBA00022676"/>
    </source>
</evidence>
<dbReference type="AlphaFoldDB" id="A0A0C9SB20"/>
<protein>
    <submittedName>
        <fullName evidence="7">TSA: Wollemia nobilis Ref_Wollemi_Transcript_1116_1903 transcribed RNA sequence</fullName>
    </submittedName>
</protein>
<dbReference type="PANTHER" id="PTHR11062">
    <property type="entry name" value="EXOSTOSIN HEPARAN SULFATE GLYCOSYLTRANSFERASE -RELATED"/>
    <property type="match status" value="1"/>
</dbReference>
<reference evidence="7" key="1">
    <citation type="submission" date="2015-02" db="EMBL/GenBank/DDBJ databases">
        <title>A transcriptome of Wollemia nobilis - a relic of Gondwana.</title>
        <authorList>
            <person name="Chia J.Y."/>
            <person name="Leong Y.S."/>
            <person name="Abdul Karim S."/>
            <person name="Wan Azmi N."/>
            <person name="Hercus R."/>
            <person name="Croft L."/>
        </authorList>
    </citation>
    <scope>NUCLEOTIDE SEQUENCE</scope>
    <source>
        <strain evidence="7">MaeBrown</strain>
        <tissue evidence="7">Leaf</tissue>
    </source>
</reference>
<accession>A0A0C9SB20</accession>
<evidence type="ECO:0000256" key="1">
    <source>
        <dbReference type="ARBA" id="ARBA00004323"/>
    </source>
</evidence>
<keyword evidence="4" id="KW-0812">Transmembrane</keyword>
<keyword evidence="4" id="KW-0735">Signal-anchor</keyword>
<feature type="domain" description="Exostosin GT47" evidence="6">
    <location>
        <begin position="75"/>
        <end position="406"/>
    </location>
</feature>
<sequence length="473" mass="53379">MTMMKVSFFHWKYFYALSCAVLLLFVGLSHISSHFLNLGQSHFMVANYVYNNWELSVSQRAEEESKPEVESKIDRCHGRKIYMYELPQKFNADLLKNCSGGIVPWLDFCRHAQNGGLGRALPNRTGWYESDLYMVELVFHIRMAAYPCRVLSPEEADAFYIPYYIGIDALRFLYGPDQSHAAQHGSELVAWLEENGGDGWRKRGGVDHFMGTGRTAWDLNRPLAAGAGWGTSLLELPALSNVSVLCVERNTWVPREQAVPYLTSFHPVSPSNLAEWRGAVRSARREFLFAFVGAERRHVGLRQAVIQQCRDANNSNTDSTSCAFLDCRQMKCNHNPEPIIQSLLKAEFCLEPPGDSPTRRSTFDALLAGCIPIFFRSDSAYEQYTWHLPPDPDAYSVYIPENTVVNGSLNIADVLRMYSPEARARMRENIIGLIPRLIYTNMGNSGDNAFGEKDAFDLSLDGVLRRARGDSVA</sequence>
<evidence type="ECO:0000313" key="7">
    <source>
        <dbReference type="EMBL" id="JAG89488.1"/>
    </source>
</evidence>
<comment type="similarity">
    <text evidence="2">Belongs to the glycosyltransferase 47 family.</text>
</comment>
<evidence type="ECO:0000259" key="6">
    <source>
        <dbReference type="Pfam" id="PF03016"/>
    </source>
</evidence>
<dbReference type="InterPro" id="IPR004263">
    <property type="entry name" value="Exostosin"/>
</dbReference>
<evidence type="ECO:0000256" key="2">
    <source>
        <dbReference type="ARBA" id="ARBA00010271"/>
    </source>
</evidence>
<keyword evidence="5" id="KW-0333">Golgi apparatus</keyword>
<name>A0A0C9SB20_9CONI</name>